<dbReference type="Pfam" id="PF03562">
    <property type="entry name" value="MltA"/>
    <property type="match status" value="1"/>
</dbReference>
<dbReference type="RefSeq" id="WP_267610796.1">
    <property type="nucleotide sequence ID" value="NZ_JAOVZQ010000001.1"/>
</dbReference>
<gene>
    <name evidence="7" type="ORF">OEG82_02040</name>
</gene>
<dbReference type="CDD" id="cd14485">
    <property type="entry name" value="mltA_like_LT_A"/>
    <property type="match status" value="1"/>
</dbReference>
<evidence type="ECO:0000256" key="3">
    <source>
        <dbReference type="ARBA" id="ARBA00023239"/>
    </source>
</evidence>
<dbReference type="PANTHER" id="PTHR30124">
    <property type="entry name" value="MEMBRANE-BOUND LYTIC MUREIN TRANSGLYCOSYLASE A"/>
    <property type="match status" value="1"/>
</dbReference>
<evidence type="ECO:0000256" key="4">
    <source>
        <dbReference type="ARBA" id="ARBA00023316"/>
    </source>
</evidence>
<evidence type="ECO:0000313" key="7">
    <source>
        <dbReference type="EMBL" id="MCY0092825.1"/>
    </source>
</evidence>
<name>A0ABT3YAB7_9HYPH</name>
<dbReference type="InterPro" id="IPR010611">
    <property type="entry name" value="3D_dom"/>
</dbReference>
<dbReference type="SUPFAM" id="SSF50685">
    <property type="entry name" value="Barwin-like endoglucanases"/>
    <property type="match status" value="1"/>
</dbReference>
<accession>A0ABT3YAB7</accession>
<dbReference type="Gene3D" id="2.40.40.10">
    <property type="entry name" value="RlpA-like domain"/>
    <property type="match status" value="1"/>
</dbReference>
<reference evidence="7" key="1">
    <citation type="submission" date="2022-10" db="EMBL/GenBank/DDBJ databases">
        <title>Hoeflea sp. J2-29, isolated from marine algae.</title>
        <authorList>
            <person name="Kristyanto S."/>
            <person name="Kim J.M."/>
            <person name="Jeon C.O."/>
        </authorList>
    </citation>
    <scope>NUCLEOTIDE SEQUENCE</scope>
    <source>
        <strain evidence="7">J2-29</strain>
    </source>
</reference>
<evidence type="ECO:0000256" key="2">
    <source>
        <dbReference type="ARBA" id="ARBA00012587"/>
    </source>
</evidence>
<protein>
    <recommendedName>
        <fullName evidence="2">peptidoglycan lytic exotransglycosylase</fullName>
        <ecNumber evidence="2">4.2.2.n1</ecNumber>
    </recommendedName>
    <alternativeName>
        <fullName evidence="5">Murein hydrolase A</fullName>
    </alternativeName>
</protein>
<evidence type="ECO:0000313" key="8">
    <source>
        <dbReference type="Proteomes" id="UP001081283"/>
    </source>
</evidence>
<dbReference type="CDD" id="cd14668">
    <property type="entry name" value="mlta_B"/>
    <property type="match status" value="1"/>
</dbReference>
<evidence type="ECO:0000256" key="1">
    <source>
        <dbReference type="ARBA" id="ARBA00001420"/>
    </source>
</evidence>
<sequence>MGLSLRREQFSKLPGWADDTPSHAFAAFRRSAAHAMHNRPYRTGSLGLSHQDFQPSFAAALAVNAADSGYLSPSQAREFFETWFRPVALCPDDGRGFVTGYYEPDVTVGYRAESGYRFPFLRKPDSLVKVPDPDNPPPGIPEGYAFMIDDGGKPACCPDRAEIENGAFDGHDLEIAWAESRADVFFAHVQGCARLRFPDGQVRRITYAGKSGHPFTGIGRLLVERGEIAAETVSMAAIRDWLAVEPERADRLMRENRSYIFFLEAEVDDERLGPVAAAKVPLEPGRSLAVDRHIHSFGTPIFVSAPELADFDHARPFARLMIAQDTGTAIVGPARGDLFAGSGAAAGATAGSIKAKAEFVVLAPAGSEIARRAGHE</sequence>
<dbReference type="InterPro" id="IPR005300">
    <property type="entry name" value="MltA_B"/>
</dbReference>
<dbReference type="InterPro" id="IPR036908">
    <property type="entry name" value="RlpA-like_sf"/>
</dbReference>
<organism evidence="7 8">
    <name type="scientific">Hoeflea ulvae</name>
    <dbReference type="NCBI Taxonomy" id="2983764"/>
    <lineage>
        <taxon>Bacteria</taxon>
        <taxon>Pseudomonadati</taxon>
        <taxon>Pseudomonadota</taxon>
        <taxon>Alphaproteobacteria</taxon>
        <taxon>Hyphomicrobiales</taxon>
        <taxon>Rhizobiaceae</taxon>
        <taxon>Hoeflea</taxon>
    </lineage>
</organism>
<dbReference type="Pfam" id="PF06725">
    <property type="entry name" value="3D"/>
    <property type="match status" value="1"/>
</dbReference>
<dbReference type="SMART" id="SM00925">
    <property type="entry name" value="MltA"/>
    <property type="match status" value="1"/>
</dbReference>
<dbReference type="PIRSF" id="PIRSF019422">
    <property type="entry name" value="MltA"/>
    <property type="match status" value="1"/>
</dbReference>
<comment type="catalytic activity">
    <reaction evidence="1">
        <text>Exolytic cleavage of the (1-&gt;4)-beta-glycosidic linkage between N-acetylmuramic acid (MurNAc) and N-acetylglucosamine (GlcNAc) residues in peptidoglycan, from either the reducing or the non-reducing ends of the peptidoglycan chains, with concomitant formation of a 1,6-anhydrobond in the MurNAc residue.</text>
        <dbReference type="EC" id="4.2.2.n1"/>
    </reaction>
</comment>
<comment type="caution">
    <text evidence="7">The sequence shown here is derived from an EMBL/GenBank/DDBJ whole genome shotgun (WGS) entry which is preliminary data.</text>
</comment>
<dbReference type="EC" id="4.2.2.n1" evidence="2"/>
<dbReference type="PANTHER" id="PTHR30124:SF0">
    <property type="entry name" value="MEMBRANE-BOUND LYTIC MUREIN TRANSGLYCOSYLASE A"/>
    <property type="match status" value="1"/>
</dbReference>
<keyword evidence="8" id="KW-1185">Reference proteome</keyword>
<evidence type="ECO:0000256" key="5">
    <source>
        <dbReference type="ARBA" id="ARBA00030918"/>
    </source>
</evidence>
<dbReference type="Gene3D" id="2.40.240.50">
    <property type="entry name" value="Barwin-like endoglucanases"/>
    <property type="match status" value="1"/>
</dbReference>
<dbReference type="InterPro" id="IPR026044">
    <property type="entry name" value="MltA"/>
</dbReference>
<proteinExistence type="predicted"/>
<dbReference type="Proteomes" id="UP001081283">
    <property type="component" value="Unassembled WGS sequence"/>
</dbReference>
<feature type="domain" description="Lytic transglycosylase MltA" evidence="6">
    <location>
        <begin position="105"/>
        <end position="263"/>
    </location>
</feature>
<dbReference type="EMBL" id="JAOVZQ010000001">
    <property type="protein sequence ID" value="MCY0092825.1"/>
    <property type="molecule type" value="Genomic_DNA"/>
</dbReference>
<keyword evidence="3" id="KW-0456">Lyase</keyword>
<evidence type="ECO:0000259" key="6">
    <source>
        <dbReference type="SMART" id="SM00925"/>
    </source>
</evidence>
<keyword evidence="4" id="KW-0961">Cell wall biogenesis/degradation</keyword>